<gene>
    <name evidence="1" type="ORF">LIER_24682</name>
</gene>
<dbReference type="AlphaFoldDB" id="A0AAV3R5R9"/>
<protein>
    <submittedName>
        <fullName evidence="1">Uncharacterized protein</fullName>
    </submittedName>
</protein>
<accession>A0AAV3R5R9</accession>
<comment type="caution">
    <text evidence="1">The sequence shown here is derived from an EMBL/GenBank/DDBJ whole genome shotgun (WGS) entry which is preliminary data.</text>
</comment>
<name>A0AAV3R5R9_LITER</name>
<dbReference type="Proteomes" id="UP001454036">
    <property type="component" value="Unassembled WGS sequence"/>
</dbReference>
<keyword evidence="2" id="KW-1185">Reference proteome</keyword>
<dbReference type="EMBL" id="BAABME010007235">
    <property type="protein sequence ID" value="GAA0170420.1"/>
    <property type="molecule type" value="Genomic_DNA"/>
</dbReference>
<proteinExistence type="predicted"/>
<organism evidence="1 2">
    <name type="scientific">Lithospermum erythrorhizon</name>
    <name type="common">Purple gromwell</name>
    <name type="synonym">Lithospermum officinale var. erythrorhizon</name>
    <dbReference type="NCBI Taxonomy" id="34254"/>
    <lineage>
        <taxon>Eukaryota</taxon>
        <taxon>Viridiplantae</taxon>
        <taxon>Streptophyta</taxon>
        <taxon>Embryophyta</taxon>
        <taxon>Tracheophyta</taxon>
        <taxon>Spermatophyta</taxon>
        <taxon>Magnoliopsida</taxon>
        <taxon>eudicotyledons</taxon>
        <taxon>Gunneridae</taxon>
        <taxon>Pentapetalae</taxon>
        <taxon>asterids</taxon>
        <taxon>lamiids</taxon>
        <taxon>Boraginales</taxon>
        <taxon>Boraginaceae</taxon>
        <taxon>Boraginoideae</taxon>
        <taxon>Lithospermeae</taxon>
        <taxon>Lithospermum</taxon>
    </lineage>
</organism>
<reference evidence="1 2" key="1">
    <citation type="submission" date="2024-01" db="EMBL/GenBank/DDBJ databases">
        <title>The complete chloroplast genome sequence of Lithospermum erythrorhizon: insights into the phylogenetic relationship among Boraginaceae species and the maternal lineages of purple gromwells.</title>
        <authorList>
            <person name="Okada T."/>
            <person name="Watanabe K."/>
        </authorList>
    </citation>
    <scope>NUCLEOTIDE SEQUENCE [LARGE SCALE GENOMIC DNA]</scope>
</reference>
<evidence type="ECO:0000313" key="2">
    <source>
        <dbReference type="Proteomes" id="UP001454036"/>
    </source>
</evidence>
<sequence length="77" mass="9084">MAYNTKQADPWFWHRIIRMRDVLKQVVDIRVVFGEGVSLWYDNWLTGGPIVERLNEEEATWVGVNSTHRVAEISQIR</sequence>
<evidence type="ECO:0000313" key="1">
    <source>
        <dbReference type="EMBL" id="GAA0170420.1"/>
    </source>
</evidence>